<feature type="compositionally biased region" description="Pro residues" evidence="1">
    <location>
        <begin position="191"/>
        <end position="204"/>
    </location>
</feature>
<keyword evidence="2" id="KW-1133">Transmembrane helix</keyword>
<feature type="compositionally biased region" description="Low complexity" evidence="1">
    <location>
        <begin position="181"/>
        <end position="190"/>
    </location>
</feature>
<organism evidence="3 4">
    <name type="scientific">Zosterops borbonicus</name>
    <dbReference type="NCBI Taxonomy" id="364589"/>
    <lineage>
        <taxon>Eukaryota</taxon>
        <taxon>Metazoa</taxon>
        <taxon>Chordata</taxon>
        <taxon>Craniata</taxon>
        <taxon>Vertebrata</taxon>
        <taxon>Euteleostomi</taxon>
        <taxon>Archelosauria</taxon>
        <taxon>Archosauria</taxon>
        <taxon>Dinosauria</taxon>
        <taxon>Saurischia</taxon>
        <taxon>Theropoda</taxon>
        <taxon>Coelurosauria</taxon>
        <taxon>Aves</taxon>
        <taxon>Neognathae</taxon>
        <taxon>Neoaves</taxon>
        <taxon>Telluraves</taxon>
        <taxon>Australaves</taxon>
        <taxon>Passeriformes</taxon>
        <taxon>Sylvioidea</taxon>
        <taxon>Zosteropidae</taxon>
        <taxon>Zosterops</taxon>
    </lineage>
</organism>
<accession>A0A8K1LCQ2</accession>
<name>A0A8K1LCQ2_9PASS</name>
<keyword evidence="4" id="KW-1185">Reference proteome</keyword>
<sequence>MGIGKSGQERRRGRKIGYQERWAPEKWVGKELGIRKMGGKGSGHREKWVPLIAPPLQAVLIFLLFLLFPFSSYLWIALSMQRTFLFLIILFSRCLWIIPSTQGTILGNPPLPLLQATLISLLFLFFLLFLLFPFSSYLWIAPSMQGTFLFLIILFSSSDIPIFPAGNVRLRDDPGYERNSKSSSSISSSPSPAPAANPPNPKAPFPDNSPAFPARP</sequence>
<feature type="region of interest" description="Disordered" evidence="1">
    <location>
        <begin position="172"/>
        <end position="216"/>
    </location>
</feature>
<evidence type="ECO:0000313" key="3">
    <source>
        <dbReference type="EMBL" id="TRZ09047.1"/>
    </source>
</evidence>
<keyword evidence="2" id="KW-0472">Membrane</keyword>
<keyword evidence="2" id="KW-0812">Transmembrane</keyword>
<evidence type="ECO:0000313" key="4">
    <source>
        <dbReference type="Proteomes" id="UP000796761"/>
    </source>
</evidence>
<gene>
    <name evidence="3" type="ORF">HGM15179_018064</name>
</gene>
<dbReference type="Proteomes" id="UP000796761">
    <property type="component" value="Unassembled WGS sequence"/>
</dbReference>
<dbReference type="EMBL" id="SWJQ01001173">
    <property type="protein sequence ID" value="TRZ09047.1"/>
    <property type="molecule type" value="Genomic_DNA"/>
</dbReference>
<dbReference type="AlphaFoldDB" id="A0A8K1LCQ2"/>
<evidence type="ECO:0000256" key="1">
    <source>
        <dbReference type="SAM" id="MobiDB-lite"/>
    </source>
</evidence>
<proteinExistence type="predicted"/>
<feature type="transmembrane region" description="Helical" evidence="2">
    <location>
        <begin position="119"/>
        <end position="140"/>
    </location>
</feature>
<feature type="transmembrane region" description="Helical" evidence="2">
    <location>
        <begin position="56"/>
        <end position="76"/>
    </location>
</feature>
<comment type="caution">
    <text evidence="3">The sequence shown here is derived from an EMBL/GenBank/DDBJ whole genome shotgun (WGS) entry which is preliminary data.</text>
</comment>
<reference evidence="3" key="1">
    <citation type="submission" date="2019-04" db="EMBL/GenBank/DDBJ databases">
        <title>Genome assembly of Zosterops borbonicus 15179.</title>
        <authorList>
            <person name="Leroy T."/>
            <person name="Anselmetti Y."/>
            <person name="Tilak M.-K."/>
            <person name="Nabholz B."/>
        </authorList>
    </citation>
    <scope>NUCLEOTIDE SEQUENCE</scope>
    <source>
        <strain evidence="3">HGM_15179</strain>
        <tissue evidence="3">Muscle</tissue>
    </source>
</reference>
<protein>
    <submittedName>
        <fullName evidence="3">Uncharacterized protein</fullName>
    </submittedName>
</protein>
<feature type="transmembrane region" description="Helical" evidence="2">
    <location>
        <begin position="83"/>
        <end position="99"/>
    </location>
</feature>
<evidence type="ECO:0000256" key="2">
    <source>
        <dbReference type="SAM" id="Phobius"/>
    </source>
</evidence>